<proteinExistence type="predicted"/>
<feature type="domain" description="AbiEi antitoxin N-terminal" evidence="1">
    <location>
        <begin position="4"/>
        <end position="45"/>
    </location>
</feature>
<dbReference type="RefSeq" id="WP_121807156.1">
    <property type="nucleotide sequence ID" value="NZ_RDBE01000010.1"/>
</dbReference>
<dbReference type="EMBL" id="RDBE01000010">
    <property type="protein sequence ID" value="RLV47650.1"/>
    <property type="molecule type" value="Genomic_DNA"/>
</dbReference>
<evidence type="ECO:0000259" key="1">
    <source>
        <dbReference type="Pfam" id="PF13338"/>
    </source>
</evidence>
<evidence type="ECO:0000313" key="3">
    <source>
        <dbReference type="Proteomes" id="UP000281708"/>
    </source>
</evidence>
<reference evidence="2 3" key="1">
    <citation type="submission" date="2018-10" db="EMBL/GenBank/DDBJ databases">
        <title>Marmoricola sp. 4Q3S-7 whole genome shotgun sequence.</title>
        <authorList>
            <person name="Li F."/>
        </authorList>
    </citation>
    <scope>NUCLEOTIDE SEQUENCE [LARGE SCALE GENOMIC DNA]</scope>
    <source>
        <strain evidence="2 3">4Q3S-7</strain>
    </source>
</reference>
<dbReference type="Pfam" id="PF13338">
    <property type="entry name" value="AbiEi_4"/>
    <property type="match status" value="1"/>
</dbReference>
<name>A0A3L8NWX2_9ACTN</name>
<organism evidence="2 3">
    <name type="scientific">Nocardioides mangrovicus</name>
    <dbReference type="NCBI Taxonomy" id="2478913"/>
    <lineage>
        <taxon>Bacteria</taxon>
        <taxon>Bacillati</taxon>
        <taxon>Actinomycetota</taxon>
        <taxon>Actinomycetes</taxon>
        <taxon>Propionibacteriales</taxon>
        <taxon>Nocardioidaceae</taxon>
        <taxon>Nocardioides</taxon>
    </lineage>
</organism>
<protein>
    <recommendedName>
        <fullName evidence="1">AbiEi antitoxin N-terminal domain-containing protein</fullName>
    </recommendedName>
</protein>
<sequence length="312" mass="35932">MDDLLEQIREHFGVFTTGDAKLRGLDGKAIAREVRSGTWHRIRRGGFVAGETWRQADAETRHLIRAAAIQRSYGDRVAFSHTTAALLHGLDVWGLDLDRVHVTRCDTGAGRVERDVVHHEGFPESDELTRVGGWQVVDPARAALETGTLGTPDSAMITINHCLHRGLATPEELIERYARFQRWPQSQQLQVVLRLADARVESPGESRCLWYFWLNGVPMPELQWPVWVDGREHRVDFAWPQHRLLGEFDGRVKYGRLLKPGQRPEDALFDEKQREDAIRRITRCMMIRYVWGDLRDPRRMCQLTKRMLDVAA</sequence>
<dbReference type="OrthoDB" id="5143202at2"/>
<evidence type="ECO:0000313" key="2">
    <source>
        <dbReference type="EMBL" id="RLV47650.1"/>
    </source>
</evidence>
<comment type="caution">
    <text evidence="2">The sequence shown here is derived from an EMBL/GenBank/DDBJ whole genome shotgun (WGS) entry which is preliminary data.</text>
</comment>
<accession>A0A3L8NWX2</accession>
<dbReference type="InterPro" id="IPR025159">
    <property type="entry name" value="AbiEi_N"/>
</dbReference>
<gene>
    <name evidence="2" type="ORF">D9V37_15930</name>
</gene>
<keyword evidence="3" id="KW-1185">Reference proteome</keyword>
<dbReference type="AlphaFoldDB" id="A0A3L8NWX2"/>
<dbReference type="Proteomes" id="UP000281708">
    <property type="component" value="Unassembled WGS sequence"/>
</dbReference>